<dbReference type="EMBL" id="ASTJ01000011">
    <property type="protein sequence ID" value="EPC04466.1"/>
    <property type="molecule type" value="Genomic_DNA"/>
</dbReference>
<dbReference type="InterPro" id="IPR027939">
    <property type="entry name" value="NMT1/THI5"/>
</dbReference>
<dbReference type="OrthoDB" id="5348911at2"/>
<sequence>MTSMQRRLGGVCLALFVALILSTPLLTGRPDSVQANQVDDEAALEVIEVVSRIADGEPTTGGGPGIDTPGPPSGVPVVPPSIILRAPEPIAPPPTRELNVVLDWYLSPQHAAFIVARERGDFDQQGLKVSFSAPADPSVPTKLVAASRADLALGRQPQLHRQIDQGLPLIRVATLVGTPLNSLVVREGNGIGAISELRGKTIGYATQDDIQPALAIMLAHHGVTLDDVTLKRVDFALGPALVEKRVDAVIGAMRHVAPFQLVEEGIVPLSFMVEEHGLPRYDELILIANRDHLNGQRDDIRRLIAALEDATHWIINHPDEAWELMIRSEPGLNTKANQQAWPGMLRRLSLRPATLDARHYLNFQTFLYEQGLIQERYPIERLAVDLSAP</sequence>
<feature type="domain" description="SsuA/THI5-like" evidence="2">
    <location>
        <begin position="108"/>
        <end position="321"/>
    </location>
</feature>
<dbReference type="Gene3D" id="3.40.190.10">
    <property type="entry name" value="Periplasmic binding protein-like II"/>
    <property type="match status" value="2"/>
</dbReference>
<reference evidence="3 4" key="1">
    <citation type="journal article" date="2013" name="Genome Announc.">
        <title>Draft genome sequence of the moderately halophilic gammaproteobacterium Halomonas anticariensis FP35.</title>
        <authorList>
            <person name="Tahrioui A."/>
            <person name="Quesada E."/>
            <person name="Llamas I."/>
        </authorList>
    </citation>
    <scope>NUCLEOTIDE SEQUENCE [LARGE SCALE GENOMIC DNA]</scope>
    <source>
        <strain evidence="4">DSM 16096 / CECT 5854 / LMG 22089 / FP35</strain>
    </source>
</reference>
<dbReference type="GO" id="GO:0009228">
    <property type="term" value="P:thiamine biosynthetic process"/>
    <property type="evidence" value="ECO:0007669"/>
    <property type="project" value="InterPro"/>
</dbReference>
<dbReference type="eggNOG" id="COG0715">
    <property type="taxonomic scope" value="Bacteria"/>
</dbReference>
<name>S2LIL7_LITA3</name>
<dbReference type="PATRIC" id="fig|1121939.11.peg.724"/>
<evidence type="ECO:0000313" key="3">
    <source>
        <dbReference type="EMBL" id="EPC04466.1"/>
    </source>
</evidence>
<feature type="region of interest" description="Disordered" evidence="1">
    <location>
        <begin position="54"/>
        <end position="74"/>
    </location>
</feature>
<dbReference type="Pfam" id="PF09084">
    <property type="entry name" value="NMT1"/>
    <property type="match status" value="1"/>
</dbReference>
<evidence type="ECO:0000256" key="1">
    <source>
        <dbReference type="SAM" id="MobiDB-lite"/>
    </source>
</evidence>
<evidence type="ECO:0000313" key="4">
    <source>
        <dbReference type="Proteomes" id="UP000014463"/>
    </source>
</evidence>
<keyword evidence="4" id="KW-1185">Reference proteome</keyword>
<dbReference type="STRING" id="1121939.L861_03845"/>
<dbReference type="SUPFAM" id="SSF53850">
    <property type="entry name" value="Periplasmic binding protein-like II"/>
    <property type="match status" value="1"/>
</dbReference>
<comment type="caution">
    <text evidence="3">The sequence shown here is derived from an EMBL/GenBank/DDBJ whole genome shotgun (WGS) entry which is preliminary data.</text>
</comment>
<evidence type="ECO:0000259" key="2">
    <source>
        <dbReference type="Pfam" id="PF09084"/>
    </source>
</evidence>
<dbReference type="InterPro" id="IPR015168">
    <property type="entry name" value="SsuA/THI5"/>
</dbReference>
<accession>S2LIL7</accession>
<organism evidence="3 4">
    <name type="scientific">Litchfieldella anticariensis (strain DSM 16096 / CECT 5854 / CIP 108499 / LMG 22089 / FP35)</name>
    <name type="common">Halomonas anticariensis</name>
    <dbReference type="NCBI Taxonomy" id="1121939"/>
    <lineage>
        <taxon>Bacteria</taxon>
        <taxon>Pseudomonadati</taxon>
        <taxon>Pseudomonadota</taxon>
        <taxon>Gammaproteobacteria</taxon>
        <taxon>Oceanospirillales</taxon>
        <taxon>Halomonadaceae</taxon>
        <taxon>Litchfieldella</taxon>
    </lineage>
</organism>
<dbReference type="RefSeq" id="WP_016415203.1">
    <property type="nucleotide sequence ID" value="NZ_AUAB01000001.1"/>
</dbReference>
<dbReference type="Proteomes" id="UP000014463">
    <property type="component" value="Unassembled WGS sequence"/>
</dbReference>
<protein>
    <recommendedName>
        <fullName evidence="2">SsuA/THI5-like domain-containing protein</fullName>
    </recommendedName>
</protein>
<gene>
    <name evidence="3" type="ORF">L861_03845</name>
</gene>
<proteinExistence type="predicted"/>
<dbReference type="AlphaFoldDB" id="S2LIL7"/>
<dbReference type="PANTHER" id="PTHR31528:SF3">
    <property type="entry name" value="THIAMINE BIOSYNTHESIS PROTEIN HI_0357-RELATED"/>
    <property type="match status" value="1"/>
</dbReference>
<dbReference type="PANTHER" id="PTHR31528">
    <property type="entry name" value="4-AMINO-5-HYDROXYMETHYL-2-METHYLPYRIMIDINE PHOSPHATE SYNTHASE THI11-RELATED"/>
    <property type="match status" value="1"/>
</dbReference>